<name>A0A543APR1_9ACTN</name>
<keyword evidence="1" id="KW-1133">Transmembrane helix</keyword>
<dbReference type="RefSeq" id="WP_142033783.1">
    <property type="nucleotide sequence ID" value="NZ_JBHTGS010000002.1"/>
</dbReference>
<dbReference type="Proteomes" id="UP000317043">
    <property type="component" value="Unassembled WGS sequence"/>
</dbReference>
<protein>
    <submittedName>
        <fullName evidence="2">Uncharacterized protein</fullName>
    </submittedName>
</protein>
<keyword evidence="1" id="KW-0472">Membrane</keyword>
<feature type="transmembrane region" description="Helical" evidence="1">
    <location>
        <begin position="92"/>
        <end position="110"/>
    </location>
</feature>
<accession>A0A543APR1</accession>
<keyword evidence="3" id="KW-1185">Reference proteome</keyword>
<feature type="transmembrane region" description="Helical" evidence="1">
    <location>
        <begin position="60"/>
        <end position="80"/>
    </location>
</feature>
<dbReference type="AlphaFoldDB" id="A0A543APR1"/>
<dbReference type="OrthoDB" id="9951370at2"/>
<evidence type="ECO:0000313" key="2">
    <source>
        <dbReference type="EMBL" id="TQL74571.1"/>
    </source>
</evidence>
<keyword evidence="1" id="KW-0812">Transmembrane</keyword>
<reference evidence="2 3" key="1">
    <citation type="submission" date="2019-06" db="EMBL/GenBank/DDBJ databases">
        <title>Sequencing the genomes of 1000 actinobacteria strains.</title>
        <authorList>
            <person name="Klenk H.-P."/>
        </authorList>
    </citation>
    <scope>NUCLEOTIDE SEQUENCE [LARGE SCALE GENOMIC DNA]</scope>
    <source>
        <strain evidence="2 3">DSM 45928</strain>
    </source>
</reference>
<proteinExistence type="predicted"/>
<evidence type="ECO:0000313" key="3">
    <source>
        <dbReference type="Proteomes" id="UP000317043"/>
    </source>
</evidence>
<dbReference type="EMBL" id="VFOW01000001">
    <property type="protein sequence ID" value="TQL74571.1"/>
    <property type="molecule type" value="Genomic_DNA"/>
</dbReference>
<comment type="caution">
    <text evidence="2">The sequence shown here is derived from an EMBL/GenBank/DDBJ whole genome shotgun (WGS) entry which is preliminary data.</text>
</comment>
<gene>
    <name evidence="2" type="ORF">FB566_0056</name>
</gene>
<dbReference type="InParanoid" id="A0A543APR1"/>
<feature type="transmembrane region" description="Helical" evidence="1">
    <location>
        <begin position="32"/>
        <end position="54"/>
    </location>
</feature>
<evidence type="ECO:0000256" key="1">
    <source>
        <dbReference type="SAM" id="Phobius"/>
    </source>
</evidence>
<sequence length="139" mass="15480">MDTSQPLTPEAALRQADSAHAKVRRAGLWRVVGWWLLAGFISMTIIGKAAFPVFLERWDLVILGAVCVAMLAMAFSVKVFDRRSGSVENRLVLWQFAGLLVVAALNRWVLPEEASVWHWVIGGVPLLLTAVATWQVTRR</sequence>
<organism evidence="2 3">
    <name type="scientific">Stackebrandtia endophytica</name>
    <dbReference type="NCBI Taxonomy" id="1496996"/>
    <lineage>
        <taxon>Bacteria</taxon>
        <taxon>Bacillati</taxon>
        <taxon>Actinomycetota</taxon>
        <taxon>Actinomycetes</taxon>
        <taxon>Glycomycetales</taxon>
        <taxon>Glycomycetaceae</taxon>
        <taxon>Stackebrandtia</taxon>
    </lineage>
</organism>
<feature type="transmembrane region" description="Helical" evidence="1">
    <location>
        <begin position="116"/>
        <end position="136"/>
    </location>
</feature>